<sequence length="135" mass="15230">MRRIYSLWSVCLCTVLVMFSGAAQANCSDKPSAATFFKFMKEVKKNAHQRGDTLLKASAINKECKPVFELKILDASGRVVNRYYDAATYKELYVPKPVSDKNDRDKSDSSSGRSHSSSRDDDDDDNDNDRDDDDD</sequence>
<keyword evidence="4" id="KW-1185">Reference proteome</keyword>
<name>A0ABY5LG20_9VIBR</name>
<feature type="region of interest" description="Disordered" evidence="1">
    <location>
        <begin position="95"/>
        <end position="135"/>
    </location>
</feature>
<evidence type="ECO:0008006" key="5">
    <source>
        <dbReference type="Google" id="ProtNLM"/>
    </source>
</evidence>
<feature type="compositionally biased region" description="Acidic residues" evidence="1">
    <location>
        <begin position="120"/>
        <end position="135"/>
    </location>
</feature>
<evidence type="ECO:0000313" key="3">
    <source>
        <dbReference type="EMBL" id="UUM30984.1"/>
    </source>
</evidence>
<gene>
    <name evidence="3" type="ORF">NP165_02210</name>
</gene>
<evidence type="ECO:0000256" key="1">
    <source>
        <dbReference type="SAM" id="MobiDB-lite"/>
    </source>
</evidence>
<organism evidence="3 4">
    <name type="scientific">Vibrio japonicus</name>
    <dbReference type="NCBI Taxonomy" id="1824638"/>
    <lineage>
        <taxon>Bacteria</taxon>
        <taxon>Pseudomonadati</taxon>
        <taxon>Pseudomonadota</taxon>
        <taxon>Gammaproteobacteria</taxon>
        <taxon>Vibrionales</taxon>
        <taxon>Vibrionaceae</taxon>
        <taxon>Vibrio</taxon>
    </lineage>
</organism>
<reference evidence="3" key="1">
    <citation type="submission" date="2022-07" db="EMBL/GenBank/DDBJ databases">
        <title>Complete genome of Vibrio japonicus strain JCM 31412T and phylogenomic assessment of the Nereis clade of the genus Vibrio.</title>
        <authorList>
            <person name="Shlafstein M.D."/>
            <person name="Emsley S.A."/>
            <person name="Ushijima B."/>
            <person name="Videau P."/>
            <person name="Saw J.H."/>
        </authorList>
    </citation>
    <scope>NUCLEOTIDE SEQUENCE</scope>
    <source>
        <strain evidence="3">JCM 31412</strain>
    </source>
</reference>
<accession>A0ABY5LG20</accession>
<feature type="signal peptide" evidence="2">
    <location>
        <begin position="1"/>
        <end position="25"/>
    </location>
</feature>
<dbReference type="RefSeq" id="WP_257084710.1">
    <property type="nucleotide sequence ID" value="NZ_CP102096.1"/>
</dbReference>
<proteinExistence type="predicted"/>
<dbReference type="Proteomes" id="UP001058602">
    <property type="component" value="Chromosome 1"/>
</dbReference>
<dbReference type="EMBL" id="CP102096">
    <property type="protein sequence ID" value="UUM30984.1"/>
    <property type="molecule type" value="Genomic_DNA"/>
</dbReference>
<evidence type="ECO:0000256" key="2">
    <source>
        <dbReference type="SAM" id="SignalP"/>
    </source>
</evidence>
<feature type="compositionally biased region" description="Basic and acidic residues" evidence="1">
    <location>
        <begin position="98"/>
        <end position="108"/>
    </location>
</feature>
<keyword evidence="2" id="KW-0732">Signal</keyword>
<protein>
    <recommendedName>
        <fullName evidence="5">PepSY domain-containing protein</fullName>
    </recommendedName>
</protein>
<feature type="chain" id="PRO_5045896983" description="PepSY domain-containing protein" evidence="2">
    <location>
        <begin position="26"/>
        <end position="135"/>
    </location>
</feature>
<evidence type="ECO:0000313" key="4">
    <source>
        <dbReference type="Proteomes" id="UP001058602"/>
    </source>
</evidence>